<dbReference type="SUPFAM" id="SSF51430">
    <property type="entry name" value="NAD(P)-linked oxidoreductase"/>
    <property type="match status" value="1"/>
</dbReference>
<name>A0A2L0HD38_RHIFR</name>
<protein>
    <submittedName>
        <fullName evidence="1">Uncharacterized protein</fullName>
    </submittedName>
</protein>
<reference evidence="1 2" key="1">
    <citation type="submission" date="2017-10" db="EMBL/GenBank/DDBJ databases">
        <title>Analysis of the genome sequences of Rhizobium populations associated to common bean (phaseolus vulgaris).</title>
        <authorList>
            <person name="Bustos P."/>
            <person name="Santamaria R.I."/>
            <person name="Miranda-Sanchez F."/>
            <person name="Perez-Carrascal O."/>
            <person name="Juarez S."/>
            <person name="Lozano L."/>
            <person name="Martinez-Flores I."/>
            <person name="Vinuesa P."/>
            <person name="Martinez-Romero E."/>
            <person name="Cevallos M.A."/>
            <person name="Romero D."/>
            <person name="Davila G."/>
            <person name="Gonzalez V."/>
        </authorList>
    </citation>
    <scope>NUCLEOTIDE SEQUENCE [LARGE SCALE GENOMIC DNA]</scope>
    <source>
        <strain evidence="1 2">NXT3</strain>
        <plasmid evidence="2">Plasmid psfrenxt3c</plasmid>
    </source>
</reference>
<sequence length="72" mass="8253">MHQGSERFDRLRRDWYRLWVLVKPDAASPIISVTKASHLDDAVAALDLAWDDETRSQFELHHQTAPSPLADV</sequence>
<organism evidence="1 2">
    <name type="scientific">Rhizobium fredii</name>
    <name type="common">Sinorhizobium fredii</name>
    <dbReference type="NCBI Taxonomy" id="380"/>
    <lineage>
        <taxon>Bacteria</taxon>
        <taxon>Pseudomonadati</taxon>
        <taxon>Pseudomonadota</taxon>
        <taxon>Alphaproteobacteria</taxon>
        <taxon>Hyphomicrobiales</taxon>
        <taxon>Rhizobiaceae</taxon>
        <taxon>Sinorhizobium/Ensifer group</taxon>
        <taxon>Sinorhizobium</taxon>
    </lineage>
</organism>
<accession>A0A2L0HD38</accession>
<dbReference type="EMBL" id="CP024310">
    <property type="protein sequence ID" value="AUX79418.1"/>
    <property type="molecule type" value="Genomic_DNA"/>
</dbReference>
<geneLocation type="plasmid" evidence="2">
    <name>psfrenxt3c</name>
</geneLocation>
<dbReference type="Proteomes" id="UP000239340">
    <property type="component" value="Plasmid pSfreNXT3c"/>
</dbReference>
<dbReference type="AlphaFoldDB" id="A0A2L0HD38"/>
<gene>
    <name evidence="1" type="ORF">NXT3_PC00242</name>
</gene>
<dbReference type="InterPro" id="IPR036812">
    <property type="entry name" value="NAD(P)_OxRdtase_dom_sf"/>
</dbReference>
<proteinExistence type="predicted"/>
<keyword evidence="1" id="KW-0614">Plasmid</keyword>
<evidence type="ECO:0000313" key="2">
    <source>
        <dbReference type="Proteomes" id="UP000239340"/>
    </source>
</evidence>
<evidence type="ECO:0000313" key="1">
    <source>
        <dbReference type="EMBL" id="AUX79418.1"/>
    </source>
</evidence>